<feature type="transmembrane region" description="Helical" evidence="6">
    <location>
        <begin position="167"/>
        <end position="186"/>
    </location>
</feature>
<reference evidence="7 8" key="1">
    <citation type="submission" date="2017-02" db="EMBL/GenBank/DDBJ databases">
        <authorList>
            <person name="Jeong S."/>
        </authorList>
    </citation>
    <scope>NUCLEOTIDE SEQUENCE [LARGE SCALE GENOMIC DNA]</scope>
    <source>
        <strain evidence="7 8">RMAR6-6</strain>
        <plasmid evidence="7 8">unnamed1</plasmid>
    </source>
</reference>
<comment type="subcellular location">
    <subcellularLocation>
        <location evidence="1">Cell membrane</location>
        <topology evidence="1">Multi-pass membrane protein</topology>
    </subcellularLocation>
</comment>
<evidence type="ECO:0008006" key="9">
    <source>
        <dbReference type="Google" id="ProtNLM"/>
    </source>
</evidence>
<dbReference type="PANTHER" id="PTHR30250">
    <property type="entry name" value="PST FAMILY PREDICTED COLANIC ACID TRANSPORTER"/>
    <property type="match status" value="1"/>
</dbReference>
<accession>A0ABN4X8K5</accession>
<dbReference type="Pfam" id="PF13440">
    <property type="entry name" value="Polysacc_synt_3"/>
    <property type="match status" value="1"/>
</dbReference>
<keyword evidence="4 6" id="KW-1133">Transmembrane helix</keyword>
<proteinExistence type="predicted"/>
<feature type="transmembrane region" description="Helical" evidence="6">
    <location>
        <begin position="414"/>
        <end position="434"/>
    </location>
</feature>
<keyword evidence="5 6" id="KW-0472">Membrane</keyword>
<geneLocation type="plasmid" evidence="7 8">
    <name>unnamed1</name>
</geneLocation>
<evidence type="ECO:0000256" key="5">
    <source>
        <dbReference type="ARBA" id="ARBA00023136"/>
    </source>
</evidence>
<feature type="transmembrane region" description="Helical" evidence="6">
    <location>
        <begin position="192"/>
        <end position="215"/>
    </location>
</feature>
<dbReference type="PANTHER" id="PTHR30250:SF31">
    <property type="entry name" value="INNER MEMBRANE PROTEIN YGHQ"/>
    <property type="match status" value="1"/>
</dbReference>
<gene>
    <name evidence="7" type="ORF">B0E33_28685</name>
</gene>
<feature type="transmembrane region" description="Helical" evidence="6">
    <location>
        <begin position="386"/>
        <end position="408"/>
    </location>
</feature>
<keyword evidence="3 6" id="KW-0812">Transmembrane</keyword>
<feature type="transmembrane region" description="Helical" evidence="6">
    <location>
        <begin position="101"/>
        <end position="121"/>
    </location>
</feature>
<evidence type="ECO:0000313" key="7">
    <source>
        <dbReference type="EMBL" id="AQQ07795.1"/>
    </source>
</evidence>
<feature type="transmembrane region" description="Helical" evidence="6">
    <location>
        <begin position="356"/>
        <end position="374"/>
    </location>
</feature>
<evidence type="ECO:0000256" key="4">
    <source>
        <dbReference type="ARBA" id="ARBA00022989"/>
    </source>
</evidence>
<organism evidence="7 8">
    <name type="scientific">Roseibium algicola</name>
    <dbReference type="NCBI Taxonomy" id="2857014"/>
    <lineage>
        <taxon>Bacteria</taxon>
        <taxon>Pseudomonadati</taxon>
        <taxon>Pseudomonadota</taxon>
        <taxon>Alphaproteobacteria</taxon>
        <taxon>Hyphomicrobiales</taxon>
        <taxon>Stappiaceae</taxon>
        <taxon>Roseibium</taxon>
    </lineage>
</organism>
<feature type="transmembrane region" description="Helical" evidence="6">
    <location>
        <begin position="21"/>
        <end position="44"/>
    </location>
</feature>
<dbReference type="InterPro" id="IPR050833">
    <property type="entry name" value="Poly_Biosynth_Transport"/>
</dbReference>
<evidence type="ECO:0000256" key="2">
    <source>
        <dbReference type="ARBA" id="ARBA00022475"/>
    </source>
</evidence>
<protein>
    <recommendedName>
        <fullName evidence="9">O-antigen/teichoic acid export membrane protein</fullName>
    </recommendedName>
</protein>
<feature type="transmembrane region" description="Helical" evidence="6">
    <location>
        <begin position="50"/>
        <end position="69"/>
    </location>
</feature>
<keyword evidence="7" id="KW-0614">Plasmid</keyword>
<dbReference type="RefSeq" id="WP_077293908.1">
    <property type="nucleotide sequence ID" value="NZ_CP019631.1"/>
</dbReference>
<evidence type="ECO:0000256" key="3">
    <source>
        <dbReference type="ARBA" id="ARBA00022692"/>
    </source>
</evidence>
<feature type="transmembrane region" description="Helical" evidence="6">
    <location>
        <begin position="133"/>
        <end position="155"/>
    </location>
</feature>
<keyword evidence="8" id="KW-1185">Reference proteome</keyword>
<feature type="transmembrane region" description="Helical" evidence="6">
    <location>
        <begin position="312"/>
        <end position="336"/>
    </location>
</feature>
<evidence type="ECO:0000256" key="1">
    <source>
        <dbReference type="ARBA" id="ARBA00004651"/>
    </source>
</evidence>
<evidence type="ECO:0000313" key="8">
    <source>
        <dbReference type="Proteomes" id="UP000188174"/>
    </source>
</evidence>
<name>A0ABN4X8K5_9HYPH</name>
<sequence>MARLINLSAEDSQTAGRLMRNFSWVFSSQAVSGVISIGTLAIMAQSLGPAGLGLFAIFQAYVRIVDRLLRLEPWQAVIKYGVDALSDDDGDRFMRLLKGSVYVNLAGSTLAAGVSILAAQVTARMMGWPEDSAAYLALFSLALLLNLKPTAVAVLRIFDRFDVLAKVDVGIALLRLVLSAGVWLMGYGLWGFVLVAVIEGLANSLLPFVYSLRYVHQRGYGKFMQLPITGIREENPGILRFLWNSNFNVIIRQTVQRLDVILLSVLVDEKFVGFFHIARRVADSALKLGRPLNQAIFPELARKWSSGEERGFYKLVNGVLLAIAGLCVVVLVPAAFLMPYVLSVMFGAGFNEAANMVNVQLLAVILLLATMVLNPAMLSMGRDRELLWVTLLGSVMFLACFAPLVGMLGPVGASVAHVLFNGTLVAGTLFVLYWSRRQPTVRRPA</sequence>
<dbReference type="Proteomes" id="UP000188174">
    <property type="component" value="Plasmid unnamed1"/>
</dbReference>
<dbReference type="EMBL" id="CP019631">
    <property type="protein sequence ID" value="AQQ07795.1"/>
    <property type="molecule type" value="Genomic_DNA"/>
</dbReference>
<evidence type="ECO:0000256" key="6">
    <source>
        <dbReference type="SAM" id="Phobius"/>
    </source>
</evidence>
<keyword evidence="2" id="KW-1003">Cell membrane</keyword>